<dbReference type="PANTHER" id="PTHR28077">
    <property type="entry name" value="INOSITOL PHOSPHORYLCERAMIDE SYNTHASE REGULATORY SUBUNIT KEI1"/>
    <property type="match status" value="1"/>
</dbReference>
<keyword evidence="3" id="KW-1185">Reference proteome</keyword>
<evidence type="ECO:0000313" key="2">
    <source>
        <dbReference type="EMBL" id="CAK9436137.1"/>
    </source>
</evidence>
<feature type="transmembrane region" description="Helical" evidence="1">
    <location>
        <begin position="54"/>
        <end position="77"/>
    </location>
</feature>
<keyword evidence="1" id="KW-1133">Transmembrane helix</keyword>
<name>A0ABP0ZH82_9ASCO</name>
<dbReference type="RefSeq" id="XP_066827633.1">
    <property type="nucleotide sequence ID" value="XM_066976643.1"/>
</dbReference>
<keyword evidence="1" id="KW-0812">Transmembrane</keyword>
<dbReference type="EMBL" id="OZ022405">
    <property type="protein sequence ID" value="CAK9436137.1"/>
    <property type="molecule type" value="Genomic_DNA"/>
</dbReference>
<reference evidence="2 3" key="1">
    <citation type="submission" date="2024-03" db="EMBL/GenBank/DDBJ databases">
        <authorList>
            <person name="Brejova B."/>
        </authorList>
    </citation>
    <scope>NUCLEOTIDE SEQUENCE [LARGE SCALE GENOMIC DNA]</scope>
    <source>
        <strain evidence="2 3">CBS 14171</strain>
    </source>
</reference>
<keyword evidence="1" id="KW-0472">Membrane</keyword>
<dbReference type="Pfam" id="PF08552">
    <property type="entry name" value="Kei1"/>
    <property type="match status" value="1"/>
</dbReference>
<sequence>MAVPIAIQSLLPQKFFGLVPLFIGVEIILGITILNKASGLYGILSLFTGHPINFLQWLYNSLALLMLPVYASAAISLENKVELVRKISFATLVFCIDTLIGLFYTVYFMYLWFSEEGSSGTTTSALFTRGGASSYADLEPSSKSASTERELFFIFSTTLVTILMRIYFTLTMLSFAKVLLKQNSLESRYKTEINLDGENGSDQLLEDAAEIEISNSSGLSGEVKKLLYDLEMRSKDFLDEMLN</sequence>
<feature type="transmembrane region" description="Helical" evidence="1">
    <location>
        <begin position="89"/>
        <end position="113"/>
    </location>
</feature>
<proteinExistence type="predicted"/>
<feature type="transmembrane region" description="Helical" evidence="1">
    <location>
        <begin position="151"/>
        <end position="180"/>
    </location>
</feature>
<evidence type="ECO:0000256" key="1">
    <source>
        <dbReference type="SAM" id="Phobius"/>
    </source>
</evidence>
<protein>
    <recommendedName>
        <fullName evidence="4">Inositol phosphorylceramide synthase regulatory subunit KEI1</fullName>
    </recommendedName>
</protein>
<dbReference type="Proteomes" id="UP001497383">
    <property type="component" value="Chromosome 1"/>
</dbReference>
<dbReference type="GeneID" id="92205891"/>
<organism evidence="2 3">
    <name type="scientific">Lodderomyces beijingensis</name>
    <dbReference type="NCBI Taxonomy" id="1775926"/>
    <lineage>
        <taxon>Eukaryota</taxon>
        <taxon>Fungi</taxon>
        <taxon>Dikarya</taxon>
        <taxon>Ascomycota</taxon>
        <taxon>Saccharomycotina</taxon>
        <taxon>Pichiomycetes</taxon>
        <taxon>Debaryomycetaceae</taxon>
        <taxon>Candida/Lodderomyces clade</taxon>
        <taxon>Lodderomyces</taxon>
    </lineage>
</organism>
<accession>A0ABP0ZH82</accession>
<evidence type="ECO:0000313" key="3">
    <source>
        <dbReference type="Proteomes" id="UP001497383"/>
    </source>
</evidence>
<evidence type="ECO:0008006" key="4">
    <source>
        <dbReference type="Google" id="ProtNLM"/>
    </source>
</evidence>
<feature type="transmembrane region" description="Helical" evidence="1">
    <location>
        <begin position="15"/>
        <end position="34"/>
    </location>
</feature>
<gene>
    <name evidence="2" type="ORF">LODBEIA_P06950</name>
</gene>
<dbReference type="PANTHER" id="PTHR28077:SF1">
    <property type="entry name" value="INOSITOL PHOSPHORYLCERAMIDE SYNTHASE REGULATORY SUBUNIT KEI1"/>
    <property type="match status" value="1"/>
</dbReference>
<dbReference type="InterPro" id="IPR013862">
    <property type="entry name" value="Kei1"/>
</dbReference>